<dbReference type="EMBL" id="BKAJ01000232">
    <property type="protein sequence ID" value="GEP61547.1"/>
    <property type="molecule type" value="Genomic_DNA"/>
</dbReference>
<feature type="chain" id="PRO_5022103335" description="DUF2950 domain-containing protein" evidence="1">
    <location>
        <begin position="25"/>
        <end position="304"/>
    </location>
</feature>
<gene>
    <name evidence="2" type="ORF">RSO01_87130</name>
</gene>
<evidence type="ECO:0000313" key="3">
    <source>
        <dbReference type="Proteomes" id="UP000321058"/>
    </source>
</evidence>
<dbReference type="InterPro" id="IPR006311">
    <property type="entry name" value="TAT_signal"/>
</dbReference>
<keyword evidence="1" id="KW-0732">Signal</keyword>
<dbReference type="Proteomes" id="UP000321058">
    <property type="component" value="Unassembled WGS sequence"/>
</dbReference>
<comment type="caution">
    <text evidence="2">The sequence shown here is derived from an EMBL/GenBank/DDBJ whole genome shotgun (WGS) entry which is preliminary data.</text>
</comment>
<dbReference type="Pfam" id="PF11453">
    <property type="entry name" value="DUF2950"/>
    <property type="match status" value="1"/>
</dbReference>
<feature type="signal peptide" evidence="1">
    <location>
        <begin position="1"/>
        <end position="24"/>
    </location>
</feature>
<proteinExistence type="predicted"/>
<reference evidence="2 3" key="1">
    <citation type="submission" date="2019-07" db="EMBL/GenBank/DDBJ databases">
        <title>Whole genome shotgun sequence of Reyranella soli NBRC 108950.</title>
        <authorList>
            <person name="Hosoyama A."/>
            <person name="Uohara A."/>
            <person name="Ohji S."/>
            <person name="Ichikawa N."/>
        </authorList>
    </citation>
    <scope>NUCLEOTIDE SEQUENCE [LARGE SCALE GENOMIC DNA]</scope>
    <source>
        <strain evidence="2 3">NBRC 108950</strain>
    </source>
</reference>
<dbReference type="PROSITE" id="PS51318">
    <property type="entry name" value="TAT"/>
    <property type="match status" value="1"/>
</dbReference>
<keyword evidence="3" id="KW-1185">Reference proteome</keyword>
<evidence type="ECO:0000313" key="2">
    <source>
        <dbReference type="EMBL" id="GEP61547.1"/>
    </source>
</evidence>
<dbReference type="RefSeq" id="WP_218037643.1">
    <property type="nucleotide sequence ID" value="NZ_BKAJ01000232.1"/>
</dbReference>
<name>A0A512NRI3_9HYPH</name>
<accession>A0A512NRI3</accession>
<protein>
    <recommendedName>
        <fullName evidence="4">DUF2950 domain-containing protein</fullName>
    </recommendedName>
</protein>
<dbReference type="AlphaFoldDB" id="A0A512NRI3"/>
<dbReference type="InterPro" id="IPR021556">
    <property type="entry name" value="DUF2950"/>
</dbReference>
<evidence type="ECO:0008006" key="4">
    <source>
        <dbReference type="Google" id="ProtNLM"/>
    </source>
</evidence>
<evidence type="ECO:0000256" key="1">
    <source>
        <dbReference type="SAM" id="SignalP"/>
    </source>
</evidence>
<sequence length="304" mass="32635">MSAMFRRGLLAAALSLGFAAGALAQTAKLQGFPTPDAAANALAEAVRKNDRQAIGAMWGANWRDFVPGTDNDVQRRRGIFLTAWDENHKIMMSGDAKAQIEVGKAGWTLPIPLAKDGAEWRFDIAAGLKEMVFRRIGHDEASVIQTLLAIVDAQSDYAAEDPMKTGAPVYARRLLSSPGKKDGLYWDAKPGEPQSPLGPAVAKAQADGQSPDGHYGYYFRLLYSQGAAATGGKRDYVVNGRMIGGFGVIAWPVRYGDTGVMTFIVNQDGVVYQQDLGPQTAEKAGVIASFNPDKGWVKADMTPP</sequence>
<organism evidence="2 3">
    <name type="scientific">Reyranella soli</name>
    <dbReference type="NCBI Taxonomy" id="1230389"/>
    <lineage>
        <taxon>Bacteria</taxon>
        <taxon>Pseudomonadati</taxon>
        <taxon>Pseudomonadota</taxon>
        <taxon>Alphaproteobacteria</taxon>
        <taxon>Hyphomicrobiales</taxon>
        <taxon>Reyranellaceae</taxon>
        <taxon>Reyranella</taxon>
    </lineage>
</organism>